<comment type="caution">
    <text evidence="1">The sequence shown here is derived from an EMBL/GenBank/DDBJ whole genome shotgun (WGS) entry which is preliminary data.</text>
</comment>
<protein>
    <submittedName>
        <fullName evidence="1">Uncharacterized protein</fullName>
    </submittedName>
</protein>
<dbReference type="STRING" id="762982.HMPREF9442_02893"/>
<evidence type="ECO:0000313" key="2">
    <source>
        <dbReference type="Proteomes" id="UP000005546"/>
    </source>
</evidence>
<accession>F3QXF8</accession>
<name>F3QXF8_9BACT</name>
<proteinExistence type="predicted"/>
<organism evidence="1 2">
    <name type="scientific">Paraprevotella xylaniphila YIT 11841</name>
    <dbReference type="NCBI Taxonomy" id="762982"/>
    <lineage>
        <taxon>Bacteria</taxon>
        <taxon>Pseudomonadati</taxon>
        <taxon>Bacteroidota</taxon>
        <taxon>Bacteroidia</taxon>
        <taxon>Bacteroidales</taxon>
        <taxon>Prevotellaceae</taxon>
        <taxon>Paraprevotella</taxon>
    </lineage>
</organism>
<dbReference type="HOGENOM" id="CLU_3164910_0_0_10"/>
<sequence length="47" mass="5479">MTIIDSGKGELQPSEKMVNTTRRVEIWHFLRICFHLRLPSSMFSQSA</sequence>
<dbReference type="Proteomes" id="UP000005546">
    <property type="component" value="Unassembled WGS sequence"/>
</dbReference>
<dbReference type="EMBL" id="AFBR01000084">
    <property type="protein sequence ID" value="EGG51330.1"/>
    <property type="molecule type" value="Genomic_DNA"/>
</dbReference>
<keyword evidence="2" id="KW-1185">Reference proteome</keyword>
<dbReference type="eggNOG" id="ENOG502ZREM">
    <property type="taxonomic scope" value="Bacteria"/>
</dbReference>
<dbReference type="AlphaFoldDB" id="F3QXF8"/>
<reference evidence="1 2" key="1">
    <citation type="submission" date="2011-02" db="EMBL/GenBank/DDBJ databases">
        <authorList>
            <person name="Weinstock G."/>
            <person name="Sodergren E."/>
            <person name="Clifton S."/>
            <person name="Fulton L."/>
            <person name="Fulton B."/>
            <person name="Courtney L."/>
            <person name="Fronick C."/>
            <person name="Harrison M."/>
            <person name="Strong C."/>
            <person name="Farmer C."/>
            <person name="Delahaunty K."/>
            <person name="Markovic C."/>
            <person name="Hall O."/>
            <person name="Minx P."/>
            <person name="Tomlinson C."/>
            <person name="Mitreva M."/>
            <person name="Hou S."/>
            <person name="Chen J."/>
            <person name="Wollam A."/>
            <person name="Pepin K.H."/>
            <person name="Johnson M."/>
            <person name="Bhonagiri V."/>
            <person name="Zhang X."/>
            <person name="Suruliraj S."/>
            <person name="Warren W."/>
            <person name="Chinwalla A."/>
            <person name="Mardis E.R."/>
            <person name="Wilson R.K."/>
        </authorList>
    </citation>
    <scope>NUCLEOTIDE SEQUENCE [LARGE SCALE GENOMIC DNA]</scope>
    <source>
        <strain evidence="1 2">YIT 11841</strain>
    </source>
</reference>
<gene>
    <name evidence="1" type="ORF">HMPREF9442_02893</name>
</gene>
<evidence type="ECO:0000313" key="1">
    <source>
        <dbReference type="EMBL" id="EGG51330.1"/>
    </source>
</evidence>